<dbReference type="Proteomes" id="UP001239111">
    <property type="component" value="Chromosome 3"/>
</dbReference>
<keyword evidence="2" id="KW-1185">Reference proteome</keyword>
<evidence type="ECO:0000313" key="1">
    <source>
        <dbReference type="EMBL" id="KAJ8673654.1"/>
    </source>
</evidence>
<proteinExistence type="predicted"/>
<comment type="caution">
    <text evidence="1">The sequence shown here is derived from an EMBL/GenBank/DDBJ whole genome shotgun (WGS) entry which is preliminary data.</text>
</comment>
<reference evidence="1" key="1">
    <citation type="submission" date="2023-04" db="EMBL/GenBank/DDBJ databases">
        <title>A chromosome-level genome assembly of the parasitoid wasp Eretmocerus hayati.</title>
        <authorList>
            <person name="Zhong Y."/>
            <person name="Liu S."/>
            <person name="Liu Y."/>
        </authorList>
    </citation>
    <scope>NUCLEOTIDE SEQUENCE</scope>
    <source>
        <strain evidence="1">ZJU_SS_LIU_2023</strain>
    </source>
</reference>
<sequence>MRETLQPLKPLPFEDWTMFRDTFRRDWPTYACYYNWVVNAINWRERNIESDWKIYCPGGKYNVGAFVAVASEGLYRVIVFTFEEFKEDLQEMIKKADVIDWKQNISFCIVHQPLKTTLMRAIEEIDVMGKLILPRLDYTVTNYFKSRDECLTFELQVPDGFYLKSLNVSHVLLVNSLWPHRNKKNPELSRKFLESLVKYNKSVGLFKKDDDSLISWILLYDFGSLGMLQTVEEHKGKGYGKIVVKALVKQLAQEGLDSTLYVVKNNVAAEKLFRSIGYRSLEEYCWISVQPLSF</sequence>
<dbReference type="EMBL" id="CM056743">
    <property type="protein sequence ID" value="KAJ8673654.1"/>
    <property type="molecule type" value="Genomic_DNA"/>
</dbReference>
<gene>
    <name evidence="1" type="ORF">QAD02_004916</name>
</gene>
<name>A0ACC2NTP3_9HYME</name>
<accession>A0ACC2NTP3</accession>
<evidence type="ECO:0000313" key="2">
    <source>
        <dbReference type="Proteomes" id="UP001239111"/>
    </source>
</evidence>
<organism evidence="1 2">
    <name type="scientific">Eretmocerus hayati</name>
    <dbReference type="NCBI Taxonomy" id="131215"/>
    <lineage>
        <taxon>Eukaryota</taxon>
        <taxon>Metazoa</taxon>
        <taxon>Ecdysozoa</taxon>
        <taxon>Arthropoda</taxon>
        <taxon>Hexapoda</taxon>
        <taxon>Insecta</taxon>
        <taxon>Pterygota</taxon>
        <taxon>Neoptera</taxon>
        <taxon>Endopterygota</taxon>
        <taxon>Hymenoptera</taxon>
        <taxon>Apocrita</taxon>
        <taxon>Proctotrupomorpha</taxon>
        <taxon>Chalcidoidea</taxon>
        <taxon>Aphelinidae</taxon>
        <taxon>Aphelininae</taxon>
        <taxon>Eretmocerus</taxon>
    </lineage>
</organism>
<protein>
    <submittedName>
        <fullName evidence="1">Uncharacterized protein</fullName>
    </submittedName>
</protein>